<protein>
    <recommendedName>
        <fullName evidence="3">Major tail protein</fullName>
    </recommendedName>
</protein>
<sequence>MPVKSYKMGPGTLSLGEVGTVIDISCQITAAQLVPDKNADDDLPTLCGDVLPGEITYSWSLNATIVQDLTEGGINLWSLTNAGVQVPFKFTPSTAVGQEFTGILTVDPLAIGGDVKTKPTAEVEWALVGPPVATDPTP</sequence>
<organism evidence="1 2">
    <name type="scientific">Rhodococcus tibetensis</name>
    <dbReference type="NCBI Taxonomy" id="2965064"/>
    <lineage>
        <taxon>Bacteria</taxon>
        <taxon>Bacillati</taxon>
        <taxon>Actinomycetota</taxon>
        <taxon>Actinomycetes</taxon>
        <taxon>Mycobacteriales</taxon>
        <taxon>Nocardiaceae</taxon>
        <taxon>Rhodococcus</taxon>
    </lineage>
</organism>
<evidence type="ECO:0000313" key="2">
    <source>
        <dbReference type="Proteomes" id="UP001524501"/>
    </source>
</evidence>
<keyword evidence="2" id="KW-1185">Reference proteome</keyword>
<dbReference type="Proteomes" id="UP001524501">
    <property type="component" value="Unassembled WGS sequence"/>
</dbReference>
<name>A0ABT1QDS4_9NOCA</name>
<accession>A0ABT1QDS4</accession>
<comment type="caution">
    <text evidence="1">The sequence shown here is derived from an EMBL/GenBank/DDBJ whole genome shotgun (WGS) entry which is preliminary data.</text>
</comment>
<dbReference type="EMBL" id="JANFQF010000011">
    <property type="protein sequence ID" value="MCQ4120406.1"/>
    <property type="molecule type" value="Genomic_DNA"/>
</dbReference>
<gene>
    <name evidence="1" type="ORF">NOF53_14700</name>
</gene>
<reference evidence="1 2" key="1">
    <citation type="submission" date="2022-07" db="EMBL/GenBank/DDBJ databases">
        <title>Degradation activity of malathion, p-nitrophenol and potential low-temperature adaptation strategy of Rhodococcus sp. FXJ9.536.</title>
        <authorList>
            <person name="Huang J."/>
            <person name="Huang Y."/>
        </authorList>
    </citation>
    <scope>NUCLEOTIDE SEQUENCE [LARGE SCALE GENOMIC DNA]</scope>
    <source>
        <strain evidence="1 2">FXJ9.536</strain>
    </source>
</reference>
<proteinExistence type="predicted"/>
<evidence type="ECO:0000313" key="1">
    <source>
        <dbReference type="EMBL" id="MCQ4120406.1"/>
    </source>
</evidence>
<evidence type="ECO:0008006" key="3">
    <source>
        <dbReference type="Google" id="ProtNLM"/>
    </source>
</evidence>
<dbReference type="RefSeq" id="WP_255969693.1">
    <property type="nucleotide sequence ID" value="NZ_JANFQF010000011.1"/>
</dbReference>